<evidence type="ECO:0000313" key="4">
    <source>
        <dbReference type="Proteomes" id="UP000316612"/>
    </source>
</evidence>
<sequence length="122" mass="14032">MSKTEQQLLGDRGEQAATDFLRQRGYTILDRNWRCKSGELDLIVQDAVGRYIGVEVKTRSSKRYGTGFEAVNSAKYRRLQRLMILWGKSHQTYIAQVRIDVVEVYVLVQGGIVIEHLEDVRS</sequence>
<evidence type="ECO:0000256" key="2">
    <source>
        <dbReference type="HAMAP-Rule" id="MF_00048"/>
    </source>
</evidence>
<dbReference type="HAMAP" id="MF_00048">
    <property type="entry name" value="UPF0102"/>
    <property type="match status" value="1"/>
</dbReference>
<dbReference type="Proteomes" id="UP000316612">
    <property type="component" value="Unassembled WGS sequence"/>
</dbReference>
<organism evidence="3 4">
    <name type="scientific">Glutamicibacter uratoxydans</name>
    <name type="common">Arthrobacter uratoxydans</name>
    <dbReference type="NCBI Taxonomy" id="43667"/>
    <lineage>
        <taxon>Bacteria</taxon>
        <taxon>Bacillati</taxon>
        <taxon>Actinomycetota</taxon>
        <taxon>Actinomycetes</taxon>
        <taxon>Micrococcales</taxon>
        <taxon>Micrococcaceae</taxon>
        <taxon>Glutamicibacter</taxon>
    </lineage>
</organism>
<dbReference type="InterPro" id="IPR003509">
    <property type="entry name" value="UPF0102_YraN-like"/>
</dbReference>
<dbReference type="OrthoDB" id="9794876at2"/>
<dbReference type="NCBIfam" id="NF009154">
    <property type="entry name" value="PRK12497.3-3"/>
    <property type="match status" value="1"/>
</dbReference>
<accession>A0A4Y4DRK2</accession>
<dbReference type="GO" id="GO:0003676">
    <property type="term" value="F:nucleic acid binding"/>
    <property type="evidence" value="ECO:0007669"/>
    <property type="project" value="InterPro"/>
</dbReference>
<evidence type="ECO:0000256" key="1">
    <source>
        <dbReference type="ARBA" id="ARBA00006738"/>
    </source>
</evidence>
<reference evidence="3 4" key="1">
    <citation type="submission" date="2019-06" db="EMBL/GenBank/DDBJ databases">
        <title>Whole genome shotgun sequence of Glutamicibacter uratoxydans NBRC 15515.</title>
        <authorList>
            <person name="Hosoyama A."/>
            <person name="Uohara A."/>
            <person name="Ohji S."/>
            <person name="Ichikawa N."/>
        </authorList>
    </citation>
    <scope>NUCLEOTIDE SEQUENCE [LARGE SCALE GENOMIC DNA]</scope>
    <source>
        <strain evidence="3 4">NBRC 15515</strain>
    </source>
</reference>
<protein>
    <recommendedName>
        <fullName evidence="2">UPF0102 protein AUR04nite_35040</fullName>
    </recommendedName>
</protein>
<keyword evidence="4" id="KW-1185">Reference proteome</keyword>
<comment type="similarity">
    <text evidence="1 2">Belongs to the UPF0102 family.</text>
</comment>
<proteinExistence type="inferred from homology"/>
<dbReference type="NCBIfam" id="NF009150">
    <property type="entry name" value="PRK12497.1-3"/>
    <property type="match status" value="1"/>
</dbReference>
<dbReference type="Pfam" id="PF02021">
    <property type="entry name" value="UPF0102"/>
    <property type="match status" value="1"/>
</dbReference>
<dbReference type="RefSeq" id="WP_141367602.1">
    <property type="nucleotide sequence ID" value="NZ_BAAAJL010000007.1"/>
</dbReference>
<dbReference type="Gene3D" id="3.40.1350.10">
    <property type="match status" value="1"/>
</dbReference>
<evidence type="ECO:0000313" key="3">
    <source>
        <dbReference type="EMBL" id="GED07972.1"/>
    </source>
</evidence>
<dbReference type="PANTHER" id="PTHR34039:SF1">
    <property type="entry name" value="UPF0102 PROTEIN YRAN"/>
    <property type="match status" value="1"/>
</dbReference>
<dbReference type="PANTHER" id="PTHR34039">
    <property type="entry name" value="UPF0102 PROTEIN YRAN"/>
    <property type="match status" value="1"/>
</dbReference>
<dbReference type="SUPFAM" id="SSF52980">
    <property type="entry name" value="Restriction endonuclease-like"/>
    <property type="match status" value="1"/>
</dbReference>
<dbReference type="InterPro" id="IPR011335">
    <property type="entry name" value="Restrct_endonuc-II-like"/>
</dbReference>
<dbReference type="EMBL" id="BJNY01000037">
    <property type="protein sequence ID" value="GED07972.1"/>
    <property type="molecule type" value="Genomic_DNA"/>
</dbReference>
<dbReference type="InterPro" id="IPR011856">
    <property type="entry name" value="tRNA_endonuc-like_dom_sf"/>
</dbReference>
<dbReference type="AlphaFoldDB" id="A0A4Y4DRK2"/>
<gene>
    <name evidence="3" type="ORF">AUR04nite_35040</name>
</gene>
<comment type="caution">
    <text evidence="3">The sequence shown here is derived from an EMBL/GenBank/DDBJ whole genome shotgun (WGS) entry which is preliminary data.</text>
</comment>
<name>A0A4Y4DRK2_GLUUR</name>
<dbReference type="CDD" id="cd20736">
    <property type="entry name" value="PoNe_Nuclease"/>
    <property type="match status" value="1"/>
</dbReference>